<accession>A0A087E3C3</accession>
<dbReference type="RefSeq" id="WP_152571432.1">
    <property type="nucleotide sequence ID" value="NZ_JGZT01000007.1"/>
</dbReference>
<feature type="region of interest" description="Disordered" evidence="1">
    <location>
        <begin position="49"/>
        <end position="73"/>
    </location>
</feature>
<dbReference type="AlphaFoldDB" id="A0A087E3C3"/>
<gene>
    <name evidence="3" type="ORF">THER5_0448</name>
</gene>
<evidence type="ECO:0000313" key="4">
    <source>
        <dbReference type="Proteomes" id="UP000029003"/>
    </source>
</evidence>
<evidence type="ECO:0000256" key="1">
    <source>
        <dbReference type="SAM" id="MobiDB-lite"/>
    </source>
</evidence>
<sequence length="177" mass="18843">MPAMTSGEKKHMGNHRKALGLAIGGILIIVCIIAALAFMHYSKQSDGTAQHTASSTQTSAMAPRSSGTPTSTKMAKSLNAAYQACDKGVAFDETATTTEALVLEDNGKSLTVFSGNASDFSTFKCVANHLNIPAGYTAEMLKKQDNPSMVSISWDGYSAQWTYNTRSGLDLYITSKD</sequence>
<feature type="transmembrane region" description="Helical" evidence="2">
    <location>
        <begin position="21"/>
        <end position="41"/>
    </location>
</feature>
<protein>
    <submittedName>
        <fullName evidence="3">Uncharacterized protein</fullName>
    </submittedName>
</protein>
<name>A0A087E3C3_9BIFI</name>
<keyword evidence="2" id="KW-0472">Membrane</keyword>
<keyword evidence="2" id="KW-0812">Transmembrane</keyword>
<evidence type="ECO:0000313" key="3">
    <source>
        <dbReference type="EMBL" id="KFJ02274.1"/>
    </source>
</evidence>
<dbReference type="EMBL" id="JGZT01000007">
    <property type="protein sequence ID" value="KFJ02274.1"/>
    <property type="molecule type" value="Genomic_DNA"/>
</dbReference>
<comment type="caution">
    <text evidence="3">The sequence shown here is derived from an EMBL/GenBank/DDBJ whole genome shotgun (WGS) entry which is preliminary data.</text>
</comment>
<dbReference type="OrthoDB" id="3238692at2"/>
<feature type="compositionally biased region" description="Low complexity" evidence="1">
    <location>
        <begin position="49"/>
        <end position="62"/>
    </location>
</feature>
<organism evidence="3 4">
    <name type="scientific">Bifidobacterium thermacidophilum subsp. thermacidophilum</name>
    <dbReference type="NCBI Taxonomy" id="79262"/>
    <lineage>
        <taxon>Bacteria</taxon>
        <taxon>Bacillati</taxon>
        <taxon>Actinomycetota</taxon>
        <taxon>Actinomycetes</taxon>
        <taxon>Bifidobacteriales</taxon>
        <taxon>Bifidobacteriaceae</taxon>
        <taxon>Bifidobacterium</taxon>
    </lineage>
</organism>
<keyword evidence="2" id="KW-1133">Transmembrane helix</keyword>
<reference evidence="3 4" key="1">
    <citation type="submission" date="2014-03" db="EMBL/GenBank/DDBJ databases">
        <title>Genomics of Bifidobacteria.</title>
        <authorList>
            <person name="Ventura M."/>
            <person name="Milani C."/>
            <person name="Lugli G.A."/>
        </authorList>
    </citation>
    <scope>NUCLEOTIDE SEQUENCE [LARGE SCALE GENOMIC DNA]</scope>
    <source>
        <strain evidence="3 4">LMG 21395</strain>
    </source>
</reference>
<evidence type="ECO:0000256" key="2">
    <source>
        <dbReference type="SAM" id="Phobius"/>
    </source>
</evidence>
<proteinExistence type="predicted"/>
<dbReference type="Proteomes" id="UP000029003">
    <property type="component" value="Unassembled WGS sequence"/>
</dbReference>